<proteinExistence type="predicted"/>
<name>A0A6G0Z8M4_APHCR</name>
<dbReference type="InterPro" id="IPR008271">
    <property type="entry name" value="Ser/Thr_kinase_AS"/>
</dbReference>
<dbReference type="GO" id="GO:0005952">
    <property type="term" value="C:cAMP-dependent protein kinase complex"/>
    <property type="evidence" value="ECO:0007669"/>
    <property type="project" value="TreeGrafter"/>
</dbReference>
<evidence type="ECO:0000256" key="5">
    <source>
        <dbReference type="ARBA" id="ARBA00022840"/>
    </source>
</evidence>
<feature type="domain" description="Protein kinase" evidence="6">
    <location>
        <begin position="1"/>
        <end position="159"/>
    </location>
</feature>
<dbReference type="Pfam" id="PF00069">
    <property type="entry name" value="Pkinase"/>
    <property type="match status" value="1"/>
</dbReference>
<dbReference type="InterPro" id="IPR000719">
    <property type="entry name" value="Prot_kinase_dom"/>
</dbReference>
<reference evidence="7 8" key="1">
    <citation type="submission" date="2019-08" db="EMBL/GenBank/DDBJ databases">
        <title>Whole genome of Aphis craccivora.</title>
        <authorList>
            <person name="Voronova N.V."/>
            <person name="Shulinski R.S."/>
            <person name="Bandarenka Y.V."/>
            <person name="Zhorov D.G."/>
            <person name="Warner D."/>
        </authorList>
    </citation>
    <scope>NUCLEOTIDE SEQUENCE [LARGE SCALE GENOMIC DNA]</scope>
    <source>
        <strain evidence="7">180601</strain>
        <tissue evidence="7">Whole Body</tissue>
    </source>
</reference>
<dbReference type="InterPro" id="IPR011009">
    <property type="entry name" value="Kinase-like_dom_sf"/>
</dbReference>
<evidence type="ECO:0000256" key="4">
    <source>
        <dbReference type="ARBA" id="ARBA00022777"/>
    </source>
</evidence>
<sequence length="159" mass="18441">MGYLSKKNSRKDMTIGKTSSCGLTDYWNQKREDFNDIYFNHNNSSPADASNFRVTIIFDEGSFGSVQIMLNEKRILESINFPFVIRLVYQGHSFIYFVICRLCEVLNLVHRDIKPRNILIDINGHAQLADFGFCKHLKSRTFTFCGTAEYLAPEIILRR</sequence>
<dbReference type="Gene3D" id="1.10.510.10">
    <property type="entry name" value="Transferase(Phosphotransferase) domain 1"/>
    <property type="match status" value="1"/>
</dbReference>
<keyword evidence="8" id="KW-1185">Reference proteome</keyword>
<keyword evidence="4 7" id="KW-0418">Kinase</keyword>
<protein>
    <submittedName>
        <fullName evidence="7">cAMP-dependent protein kinase catalytic subunit beta-like</fullName>
    </submittedName>
</protein>
<keyword evidence="3" id="KW-0547">Nucleotide-binding</keyword>
<dbReference type="GO" id="GO:0004691">
    <property type="term" value="F:cAMP-dependent protein kinase activity"/>
    <property type="evidence" value="ECO:0007669"/>
    <property type="project" value="TreeGrafter"/>
</dbReference>
<evidence type="ECO:0000256" key="1">
    <source>
        <dbReference type="ARBA" id="ARBA00022527"/>
    </source>
</evidence>
<dbReference type="PROSITE" id="PS50011">
    <property type="entry name" value="PROTEIN_KINASE_DOM"/>
    <property type="match status" value="1"/>
</dbReference>
<keyword evidence="1" id="KW-0723">Serine/threonine-protein kinase</keyword>
<dbReference type="Proteomes" id="UP000478052">
    <property type="component" value="Unassembled WGS sequence"/>
</dbReference>
<gene>
    <name evidence="7" type="ORF">FWK35_00002334</name>
</gene>
<dbReference type="GO" id="GO:0005634">
    <property type="term" value="C:nucleus"/>
    <property type="evidence" value="ECO:0007669"/>
    <property type="project" value="TreeGrafter"/>
</dbReference>
<evidence type="ECO:0000313" key="7">
    <source>
        <dbReference type="EMBL" id="KAF0767135.1"/>
    </source>
</evidence>
<feature type="non-terminal residue" evidence="7">
    <location>
        <position position="159"/>
    </location>
</feature>
<dbReference type="PROSITE" id="PS00108">
    <property type="entry name" value="PROTEIN_KINASE_ST"/>
    <property type="match status" value="1"/>
</dbReference>
<dbReference type="GO" id="GO:0005829">
    <property type="term" value="C:cytosol"/>
    <property type="evidence" value="ECO:0007669"/>
    <property type="project" value="TreeGrafter"/>
</dbReference>
<dbReference type="SUPFAM" id="SSF56112">
    <property type="entry name" value="Protein kinase-like (PK-like)"/>
    <property type="match status" value="1"/>
</dbReference>
<keyword evidence="5" id="KW-0067">ATP-binding</keyword>
<dbReference type="PANTHER" id="PTHR24353:SF153">
    <property type="entry name" value="CAMP-DEPENDENT PROTEIN KINASE CATALYTIC SUBUNIT 1"/>
    <property type="match status" value="1"/>
</dbReference>
<evidence type="ECO:0000259" key="6">
    <source>
        <dbReference type="PROSITE" id="PS50011"/>
    </source>
</evidence>
<keyword evidence="2" id="KW-0808">Transferase</keyword>
<evidence type="ECO:0000313" key="8">
    <source>
        <dbReference type="Proteomes" id="UP000478052"/>
    </source>
</evidence>
<evidence type="ECO:0000256" key="2">
    <source>
        <dbReference type="ARBA" id="ARBA00022679"/>
    </source>
</evidence>
<dbReference type="OrthoDB" id="354826at2759"/>
<dbReference type="AlphaFoldDB" id="A0A6G0Z8M4"/>
<evidence type="ECO:0000256" key="3">
    <source>
        <dbReference type="ARBA" id="ARBA00022741"/>
    </source>
</evidence>
<organism evidence="7 8">
    <name type="scientific">Aphis craccivora</name>
    <name type="common">Cowpea aphid</name>
    <dbReference type="NCBI Taxonomy" id="307492"/>
    <lineage>
        <taxon>Eukaryota</taxon>
        <taxon>Metazoa</taxon>
        <taxon>Ecdysozoa</taxon>
        <taxon>Arthropoda</taxon>
        <taxon>Hexapoda</taxon>
        <taxon>Insecta</taxon>
        <taxon>Pterygota</taxon>
        <taxon>Neoptera</taxon>
        <taxon>Paraneoptera</taxon>
        <taxon>Hemiptera</taxon>
        <taxon>Sternorrhyncha</taxon>
        <taxon>Aphidomorpha</taxon>
        <taxon>Aphidoidea</taxon>
        <taxon>Aphididae</taxon>
        <taxon>Aphidini</taxon>
        <taxon>Aphis</taxon>
        <taxon>Aphis</taxon>
    </lineage>
</organism>
<dbReference type="PANTHER" id="PTHR24353">
    <property type="entry name" value="CYCLIC NUCLEOTIDE-DEPENDENT PROTEIN KINASE"/>
    <property type="match status" value="1"/>
</dbReference>
<comment type="caution">
    <text evidence="7">The sequence shown here is derived from an EMBL/GenBank/DDBJ whole genome shotgun (WGS) entry which is preliminary data.</text>
</comment>
<dbReference type="GO" id="GO:0005524">
    <property type="term" value="F:ATP binding"/>
    <property type="evidence" value="ECO:0007669"/>
    <property type="project" value="UniProtKB-KW"/>
</dbReference>
<dbReference type="EMBL" id="VUJU01001035">
    <property type="protein sequence ID" value="KAF0767135.1"/>
    <property type="molecule type" value="Genomic_DNA"/>
</dbReference>
<accession>A0A6G0Z8M4</accession>